<proteinExistence type="inferred from homology"/>
<dbReference type="Pfam" id="PF01061">
    <property type="entry name" value="ABC2_membrane"/>
    <property type="match status" value="1"/>
</dbReference>
<evidence type="ECO:0000256" key="4">
    <source>
        <dbReference type="ARBA" id="ARBA00023136"/>
    </source>
</evidence>
<evidence type="ECO:0000256" key="2">
    <source>
        <dbReference type="ARBA" id="ARBA00022692"/>
    </source>
</evidence>
<dbReference type="PIRSF" id="PIRSF006648">
    <property type="entry name" value="DrrB"/>
    <property type="match status" value="1"/>
</dbReference>
<keyword evidence="2 6" id="KW-0812">Transmembrane</keyword>
<dbReference type="STRING" id="65499.SAMN04488000_13542"/>
<feature type="transmembrane region" description="Helical" evidence="6">
    <location>
        <begin position="21"/>
        <end position="42"/>
    </location>
</feature>
<feature type="domain" description="ABC transmembrane type-2" evidence="7">
    <location>
        <begin position="24"/>
        <end position="254"/>
    </location>
</feature>
<dbReference type="GO" id="GO:0140359">
    <property type="term" value="F:ABC-type transporter activity"/>
    <property type="evidence" value="ECO:0007669"/>
    <property type="project" value="InterPro"/>
</dbReference>
<dbReference type="GO" id="GO:0046677">
    <property type="term" value="P:response to antibiotic"/>
    <property type="evidence" value="ECO:0007669"/>
    <property type="project" value="UniProtKB-KW"/>
</dbReference>
<feature type="transmembrane region" description="Helical" evidence="6">
    <location>
        <begin position="62"/>
        <end position="82"/>
    </location>
</feature>
<reference evidence="9" key="1">
    <citation type="submission" date="2016-10" db="EMBL/GenBank/DDBJ databases">
        <authorList>
            <person name="Varghese N."/>
            <person name="Submissions S."/>
        </authorList>
    </citation>
    <scope>NUCLEOTIDE SEQUENCE [LARGE SCALE GENOMIC DNA]</scope>
    <source>
        <strain evidence="9">DSM 44437</strain>
    </source>
</reference>
<dbReference type="AlphaFoldDB" id="A0A1H9XG72"/>
<keyword evidence="4 6" id="KW-0472">Membrane</keyword>
<dbReference type="InterPro" id="IPR013525">
    <property type="entry name" value="ABC2_TM"/>
</dbReference>
<name>A0A1H9XG72_9PSEU</name>
<dbReference type="InterPro" id="IPR051784">
    <property type="entry name" value="Nod_factor_ABC_transporter"/>
</dbReference>
<evidence type="ECO:0000256" key="5">
    <source>
        <dbReference type="ARBA" id="ARBA00023251"/>
    </source>
</evidence>
<dbReference type="PRINTS" id="PR00164">
    <property type="entry name" value="ABC2TRNSPORT"/>
</dbReference>
<sequence>METLRASWFGFEKTWTWYRRNWRATAVSSFLTPVLFLLALGLGFGSQVQSTALIGGVPYLQYLAPALVVVTAVQGATFESTFPVMSQFMWQKSFIAMVATPITPAQVLYSQVMWIGSQLLLRSVVFVGIAAALGAAAGPGILLAIPVATLAGLAFSAPLVAYSATLEKPEAFNNIFRFVLMPMTLFTGAFFPVSQLPDWLLPLVWLTPAWHGIELARGATFGTLDLLPALGHTAYLGALVAVGVALGVKFFHRRLAV</sequence>
<dbReference type="PANTHER" id="PTHR43229">
    <property type="entry name" value="NODULATION PROTEIN J"/>
    <property type="match status" value="1"/>
</dbReference>
<dbReference type="Proteomes" id="UP000199503">
    <property type="component" value="Unassembled WGS sequence"/>
</dbReference>
<feature type="transmembrane region" description="Helical" evidence="6">
    <location>
        <begin position="143"/>
        <end position="163"/>
    </location>
</feature>
<dbReference type="InterPro" id="IPR047817">
    <property type="entry name" value="ABC2_TM_bact-type"/>
</dbReference>
<evidence type="ECO:0000313" key="8">
    <source>
        <dbReference type="EMBL" id="SES45135.1"/>
    </source>
</evidence>
<evidence type="ECO:0000256" key="3">
    <source>
        <dbReference type="ARBA" id="ARBA00022989"/>
    </source>
</evidence>
<keyword evidence="5" id="KW-0046">Antibiotic resistance</keyword>
<feature type="transmembrane region" description="Helical" evidence="6">
    <location>
        <begin position="233"/>
        <end position="251"/>
    </location>
</feature>
<dbReference type="PANTHER" id="PTHR43229:SF2">
    <property type="entry name" value="NODULATION PROTEIN J"/>
    <property type="match status" value="1"/>
</dbReference>
<evidence type="ECO:0000256" key="6">
    <source>
        <dbReference type="RuleBase" id="RU361157"/>
    </source>
</evidence>
<dbReference type="RefSeq" id="WP_089928236.1">
    <property type="nucleotide sequence ID" value="NZ_FOFV01000035.1"/>
</dbReference>
<evidence type="ECO:0000313" key="9">
    <source>
        <dbReference type="Proteomes" id="UP000199503"/>
    </source>
</evidence>
<feature type="transmembrane region" description="Helical" evidence="6">
    <location>
        <begin position="119"/>
        <end position="137"/>
    </location>
</feature>
<dbReference type="PROSITE" id="PS51012">
    <property type="entry name" value="ABC_TM2"/>
    <property type="match status" value="1"/>
</dbReference>
<dbReference type="GO" id="GO:0043190">
    <property type="term" value="C:ATP-binding cassette (ABC) transporter complex"/>
    <property type="evidence" value="ECO:0007669"/>
    <property type="project" value="InterPro"/>
</dbReference>
<keyword evidence="6" id="KW-1003">Cell membrane</keyword>
<evidence type="ECO:0000256" key="1">
    <source>
        <dbReference type="ARBA" id="ARBA00004141"/>
    </source>
</evidence>
<protein>
    <recommendedName>
        <fullName evidence="6">Transport permease protein</fullName>
    </recommendedName>
</protein>
<evidence type="ECO:0000259" key="7">
    <source>
        <dbReference type="PROSITE" id="PS51012"/>
    </source>
</evidence>
<comment type="similarity">
    <text evidence="6">Belongs to the ABC-2 integral membrane protein family.</text>
</comment>
<gene>
    <name evidence="8" type="ORF">SAMN04488000_13542</name>
</gene>
<keyword evidence="9" id="KW-1185">Reference proteome</keyword>
<dbReference type="OrthoDB" id="9778589at2"/>
<feature type="transmembrane region" description="Helical" evidence="6">
    <location>
        <begin position="175"/>
        <end position="193"/>
    </location>
</feature>
<keyword evidence="6" id="KW-0813">Transport</keyword>
<keyword evidence="3 6" id="KW-1133">Transmembrane helix</keyword>
<dbReference type="EMBL" id="FOFV01000035">
    <property type="protein sequence ID" value="SES45135.1"/>
    <property type="molecule type" value="Genomic_DNA"/>
</dbReference>
<organism evidence="8 9">
    <name type="scientific">Lentzea albida</name>
    <dbReference type="NCBI Taxonomy" id="65499"/>
    <lineage>
        <taxon>Bacteria</taxon>
        <taxon>Bacillati</taxon>
        <taxon>Actinomycetota</taxon>
        <taxon>Actinomycetes</taxon>
        <taxon>Pseudonocardiales</taxon>
        <taxon>Pseudonocardiaceae</taxon>
        <taxon>Lentzea</taxon>
    </lineage>
</organism>
<comment type="subcellular location">
    <subcellularLocation>
        <location evidence="6">Cell membrane</location>
        <topology evidence="6">Multi-pass membrane protein</topology>
    </subcellularLocation>
    <subcellularLocation>
        <location evidence="1">Membrane</location>
        <topology evidence="1">Multi-pass membrane protein</topology>
    </subcellularLocation>
</comment>
<dbReference type="InterPro" id="IPR000412">
    <property type="entry name" value="ABC_2_transport"/>
</dbReference>
<accession>A0A1H9XG72</accession>